<dbReference type="SMR" id="Q55CJ1"/>
<proteinExistence type="predicted"/>
<organism evidence="2 3">
    <name type="scientific">Dictyostelium discoideum</name>
    <name type="common">Social amoeba</name>
    <dbReference type="NCBI Taxonomy" id="44689"/>
    <lineage>
        <taxon>Eukaryota</taxon>
        <taxon>Amoebozoa</taxon>
        <taxon>Evosea</taxon>
        <taxon>Eumycetozoa</taxon>
        <taxon>Dictyostelia</taxon>
        <taxon>Dictyosteliales</taxon>
        <taxon>Dictyosteliaceae</taxon>
        <taxon>Dictyostelium</taxon>
    </lineage>
</organism>
<name>Q55CJ1_DICDI</name>
<evidence type="ECO:0000256" key="1">
    <source>
        <dbReference type="SAM" id="MobiDB-lite"/>
    </source>
</evidence>
<reference evidence="2 3" key="1">
    <citation type="journal article" date="2005" name="Nature">
        <title>The genome of the social amoeba Dictyostelium discoideum.</title>
        <authorList>
            <consortium name="The Dictyostelium discoideum Sequencing Consortium"/>
            <person name="Eichinger L."/>
            <person name="Pachebat J.A."/>
            <person name="Glockner G."/>
            <person name="Rajandream M.A."/>
            <person name="Sucgang R."/>
            <person name="Berriman M."/>
            <person name="Song J."/>
            <person name="Olsen R."/>
            <person name="Szafranski K."/>
            <person name="Xu Q."/>
            <person name="Tunggal B."/>
            <person name="Kummerfeld S."/>
            <person name="Madera M."/>
            <person name="Konfortov B.A."/>
            <person name="Rivero F."/>
            <person name="Bankier A.T."/>
            <person name="Lehmann R."/>
            <person name="Hamlin N."/>
            <person name="Davies R."/>
            <person name="Gaudet P."/>
            <person name="Fey P."/>
            <person name="Pilcher K."/>
            <person name="Chen G."/>
            <person name="Saunders D."/>
            <person name="Sodergren E."/>
            <person name="Davis P."/>
            <person name="Kerhornou A."/>
            <person name="Nie X."/>
            <person name="Hall N."/>
            <person name="Anjard C."/>
            <person name="Hemphill L."/>
            <person name="Bason N."/>
            <person name="Farbrother P."/>
            <person name="Desany B."/>
            <person name="Just E."/>
            <person name="Morio T."/>
            <person name="Rost R."/>
            <person name="Churcher C."/>
            <person name="Cooper J."/>
            <person name="Haydock S."/>
            <person name="van Driessche N."/>
            <person name="Cronin A."/>
            <person name="Goodhead I."/>
            <person name="Muzny D."/>
            <person name="Mourier T."/>
            <person name="Pain A."/>
            <person name="Lu M."/>
            <person name="Harper D."/>
            <person name="Lindsay R."/>
            <person name="Hauser H."/>
            <person name="James K."/>
            <person name="Quiles M."/>
            <person name="Madan Babu M."/>
            <person name="Saito T."/>
            <person name="Buchrieser C."/>
            <person name="Wardroper A."/>
            <person name="Felder M."/>
            <person name="Thangavelu M."/>
            <person name="Johnson D."/>
            <person name="Knights A."/>
            <person name="Loulseged H."/>
            <person name="Mungall K."/>
            <person name="Oliver K."/>
            <person name="Price C."/>
            <person name="Quail M.A."/>
            <person name="Urushihara H."/>
            <person name="Hernandez J."/>
            <person name="Rabbinowitsch E."/>
            <person name="Steffen D."/>
            <person name="Sanders M."/>
            <person name="Ma J."/>
            <person name="Kohara Y."/>
            <person name="Sharp S."/>
            <person name="Simmonds M."/>
            <person name="Spiegler S."/>
            <person name="Tivey A."/>
            <person name="Sugano S."/>
            <person name="White B."/>
            <person name="Walker D."/>
            <person name="Woodward J."/>
            <person name="Winckler T."/>
            <person name="Tanaka Y."/>
            <person name="Shaulsky G."/>
            <person name="Schleicher M."/>
            <person name="Weinstock G."/>
            <person name="Rosenthal A."/>
            <person name="Cox E.C."/>
            <person name="Chisholm R.L."/>
            <person name="Gibbs R."/>
            <person name="Loomis W.F."/>
            <person name="Platzer M."/>
            <person name="Kay R.R."/>
            <person name="Williams J."/>
            <person name="Dear P.H."/>
            <person name="Noegel A.A."/>
            <person name="Barrell B."/>
            <person name="Kuspa A."/>
        </authorList>
    </citation>
    <scope>NUCLEOTIDE SEQUENCE [LARGE SCALE GENOMIC DNA]</scope>
    <source>
        <strain evidence="2 3">AX4</strain>
    </source>
</reference>
<sequence>MGIFDLCKVGFTHVKGIIAKPWAQIQKRTREEFAKRIRIQQEQKEQPTTKPTNIILNESLLKNNNNHTTPSLSEPIETTPTTTTNIDTPITTPVTNNNKNNKIYIDLVNIKGIGPKTIKELNGFGITTSEQLSQLSDEECDKFKSKIKKIYSFRSASQALVQN</sequence>
<dbReference type="dictyBase" id="DDB_G0270038"/>
<evidence type="ECO:0000313" key="3">
    <source>
        <dbReference type="Proteomes" id="UP000002195"/>
    </source>
</evidence>
<comment type="caution">
    <text evidence="2">The sequence shown here is derived from an EMBL/GenBank/DDBJ whole genome shotgun (WGS) entry which is preliminary data.</text>
</comment>
<keyword evidence="3" id="KW-1185">Reference proteome</keyword>
<evidence type="ECO:0000313" key="2">
    <source>
        <dbReference type="EMBL" id="EAL72369.1"/>
    </source>
</evidence>
<dbReference type="RefSeq" id="XP_646490.1">
    <property type="nucleotide sequence ID" value="XM_641398.1"/>
</dbReference>
<accession>Q55CJ1</accession>
<dbReference type="Proteomes" id="UP000002195">
    <property type="component" value="Unassembled WGS sequence"/>
</dbReference>
<dbReference type="EMBL" id="AAFI02000005">
    <property type="protein sequence ID" value="EAL72369.1"/>
    <property type="molecule type" value="Genomic_DNA"/>
</dbReference>
<dbReference type="KEGG" id="ddi:DDB_G0270038"/>
<feature type="region of interest" description="Disordered" evidence="1">
    <location>
        <begin position="68"/>
        <end position="93"/>
    </location>
</feature>
<dbReference type="VEuPathDB" id="AmoebaDB:DDB_G0270038"/>
<dbReference type="HOGENOM" id="CLU_1630082_0_0_1"/>
<dbReference type="Gene3D" id="1.10.150.20">
    <property type="entry name" value="5' to 3' exonuclease, C-terminal subdomain"/>
    <property type="match status" value="1"/>
</dbReference>
<gene>
    <name evidence="2" type="ORF">DDB_G0270038</name>
</gene>
<dbReference type="InParanoid" id="Q55CJ1"/>
<dbReference type="AlphaFoldDB" id="Q55CJ1"/>
<dbReference type="PaxDb" id="44689-DDB0190758"/>
<dbReference type="GeneID" id="8617452"/>
<protein>
    <submittedName>
        <fullName evidence="2">Uncharacterized protein</fullName>
    </submittedName>
</protein>